<evidence type="ECO:0000259" key="3">
    <source>
        <dbReference type="Pfam" id="PF09687"/>
    </source>
</evidence>
<dbReference type="AlphaFoldDB" id="A0A151L2D8"/>
<sequence length="230" mass="26930">MESKKNCIIFSLYSDNKNQKGTLRYISFKLICLSLYVIGFYYVFLNTSLENKGLQIVNIRNVYERNLGEAEKESNDSQWKKNLKVKNEDENKTKSNGNIKSNEQNVEENKHSINHDDENNNVEKKSNSSTNKINYNDMSKNLTEKELFDVLNSLKECPPKEDLRNIWNHTLGVAKEGLDNVYLQLKASIQKYLDDDFLRPISQSTRMVFAYNYRLYGHIFRLIQAVGYKK</sequence>
<dbReference type="GeneID" id="29774062"/>
<feature type="domain" description="Plasmodium RESA N-terminal" evidence="3">
    <location>
        <begin position="141"/>
        <end position="193"/>
    </location>
</feature>
<protein>
    <submittedName>
        <fullName evidence="4">Exported protein (PHISTa)</fullName>
    </submittedName>
</protein>
<evidence type="ECO:0000256" key="2">
    <source>
        <dbReference type="SAM" id="Phobius"/>
    </source>
</evidence>
<feature type="compositionally biased region" description="Basic and acidic residues" evidence="1">
    <location>
        <begin position="70"/>
        <end position="93"/>
    </location>
</feature>
<feature type="compositionally biased region" description="Basic and acidic residues" evidence="1">
    <location>
        <begin position="107"/>
        <end position="126"/>
    </location>
</feature>
<feature type="region of interest" description="Disordered" evidence="1">
    <location>
        <begin position="70"/>
        <end position="136"/>
    </location>
</feature>
<accession>A0A151L2D8</accession>
<reference evidence="4 5" key="1">
    <citation type="journal article" date="2016" name="Nat. Commun.">
        <title>Genomes of cryptic chimpanzee Plasmodium species reveal key evolutionary events leading to human malaria.</title>
        <authorList>
            <person name="Sundararaman S.A."/>
            <person name="Plenderleith L.J."/>
            <person name="Liu W."/>
            <person name="Loy D.E."/>
            <person name="Learn G.H."/>
            <person name="Li Y."/>
            <person name="Shaw K.S."/>
            <person name="Ayouba A."/>
            <person name="Peeters M."/>
            <person name="Speede S."/>
            <person name="Shaw G.M."/>
            <person name="Bushman F.D."/>
            <person name="Brisson D."/>
            <person name="Rayner J.C."/>
            <person name="Sharp P.M."/>
            <person name="Hahn B.H."/>
        </authorList>
    </citation>
    <scope>NUCLEOTIDE SEQUENCE [LARGE SCALE GENOMIC DNA]</scope>
    <source>
        <strain evidence="4 5">SY75</strain>
    </source>
</reference>
<dbReference type="VEuPathDB" id="PlasmoDB:PGSY75_0033300"/>
<proteinExistence type="predicted"/>
<feature type="compositionally biased region" description="Polar residues" evidence="1">
    <location>
        <begin position="94"/>
        <end position="104"/>
    </location>
</feature>
<evidence type="ECO:0000256" key="1">
    <source>
        <dbReference type="SAM" id="MobiDB-lite"/>
    </source>
</evidence>
<dbReference type="NCBIfam" id="TIGR01639">
    <property type="entry name" value="P_fal_TIGR01639"/>
    <property type="match status" value="1"/>
</dbReference>
<feature type="transmembrane region" description="Helical" evidence="2">
    <location>
        <begin position="26"/>
        <end position="45"/>
    </location>
</feature>
<gene>
    <name evidence="4" type="ORF">PGSY75_0033300</name>
</gene>
<dbReference type="Pfam" id="PF09687">
    <property type="entry name" value="PRESAN"/>
    <property type="match status" value="1"/>
</dbReference>
<dbReference type="InterPro" id="IPR006526">
    <property type="entry name" value="Export_prot_PHISTa/b/c"/>
</dbReference>
<name>A0A151L2D8_9APIC</name>
<dbReference type="KEGG" id="pgab:PGSY75_0033300"/>
<evidence type="ECO:0000313" key="5">
    <source>
        <dbReference type="Proteomes" id="UP000076004"/>
    </source>
</evidence>
<organism evidence="4 5">
    <name type="scientific">Plasmodium gaboni</name>
    <dbReference type="NCBI Taxonomy" id="647221"/>
    <lineage>
        <taxon>Eukaryota</taxon>
        <taxon>Sar</taxon>
        <taxon>Alveolata</taxon>
        <taxon>Apicomplexa</taxon>
        <taxon>Aconoidasida</taxon>
        <taxon>Haemosporida</taxon>
        <taxon>Plasmodiidae</taxon>
        <taxon>Plasmodium</taxon>
        <taxon>Plasmodium (Laverania)</taxon>
    </lineage>
</organism>
<dbReference type="VEuPathDB" id="PlasmoDB:PGABG01_0004700"/>
<dbReference type="Proteomes" id="UP000076004">
    <property type="component" value="Unassembled WGS sequence"/>
</dbReference>
<keyword evidence="2" id="KW-0812">Transmembrane</keyword>
<dbReference type="RefSeq" id="XP_018638761.1">
    <property type="nucleotide sequence ID" value="XM_018783467.1"/>
</dbReference>
<dbReference type="EMBL" id="LVLB01000322">
    <property type="protein sequence ID" value="KYN93116.1"/>
    <property type="molecule type" value="Genomic_DNA"/>
</dbReference>
<keyword evidence="2" id="KW-1133">Transmembrane helix</keyword>
<comment type="caution">
    <text evidence="4">The sequence shown here is derived from an EMBL/GenBank/DDBJ whole genome shotgun (WGS) entry which is preliminary data.</text>
</comment>
<keyword evidence="2" id="KW-0472">Membrane</keyword>
<evidence type="ECO:0000313" key="4">
    <source>
        <dbReference type="EMBL" id="KYN93116.1"/>
    </source>
</evidence>
<dbReference type="InterPro" id="IPR019111">
    <property type="entry name" value="PRESA_N"/>
</dbReference>